<feature type="compositionally biased region" description="Basic and acidic residues" evidence="8">
    <location>
        <begin position="29"/>
        <end position="45"/>
    </location>
</feature>
<dbReference type="GeneTree" id="ENSGT00940000155494"/>
<proteinExistence type="predicted"/>
<feature type="compositionally biased region" description="Acidic residues" evidence="8">
    <location>
        <begin position="1"/>
        <end position="10"/>
    </location>
</feature>
<feature type="region of interest" description="Disordered" evidence="8">
    <location>
        <begin position="318"/>
        <end position="383"/>
    </location>
</feature>
<evidence type="ECO:0000256" key="1">
    <source>
        <dbReference type="ARBA" id="ARBA00004245"/>
    </source>
</evidence>
<evidence type="ECO:0000256" key="6">
    <source>
        <dbReference type="ARBA" id="ARBA00023212"/>
    </source>
</evidence>
<dbReference type="PANTHER" id="PTHR11501:SF14">
    <property type="entry name" value="MICROTUBULE-ASSOCIATED PROTEIN TAU"/>
    <property type="match status" value="1"/>
</dbReference>
<protein>
    <recommendedName>
        <fullName evidence="7">Microtubule-associated protein</fullName>
    </recommendedName>
</protein>
<dbReference type="PROSITE" id="PS00229">
    <property type="entry name" value="TAU_MAP_1"/>
    <property type="match status" value="2"/>
</dbReference>
<feature type="compositionally biased region" description="Polar residues" evidence="8">
    <location>
        <begin position="361"/>
        <end position="376"/>
    </location>
</feature>
<comment type="subcellular location">
    <subcellularLocation>
        <location evidence="1 7">Cytoplasm</location>
        <location evidence="1 7">Cytoskeleton</location>
    </subcellularLocation>
</comment>
<dbReference type="PANTHER" id="PTHR11501">
    <property type="entry name" value="MICROTUBULE-ASSOCIATED PROTEIN"/>
    <property type="match status" value="1"/>
</dbReference>
<dbReference type="Proteomes" id="UP000265020">
    <property type="component" value="Unassembled WGS sequence"/>
</dbReference>
<dbReference type="GO" id="GO:0005874">
    <property type="term" value="C:microtubule"/>
    <property type="evidence" value="ECO:0007669"/>
    <property type="project" value="UniProtKB-KW"/>
</dbReference>
<feature type="compositionally biased region" description="Acidic residues" evidence="8">
    <location>
        <begin position="64"/>
        <end position="89"/>
    </location>
</feature>
<feature type="compositionally biased region" description="Polar residues" evidence="8">
    <location>
        <begin position="90"/>
        <end position="102"/>
    </location>
</feature>
<feature type="compositionally biased region" description="Polar residues" evidence="8">
    <location>
        <begin position="14"/>
        <end position="27"/>
    </location>
</feature>
<evidence type="ECO:0000256" key="5">
    <source>
        <dbReference type="ARBA" id="ARBA00022737"/>
    </source>
</evidence>
<accession>A0A3Q2CKB6</accession>
<feature type="region of interest" description="Disordered" evidence="8">
    <location>
        <begin position="1"/>
        <end position="209"/>
    </location>
</feature>
<evidence type="ECO:0000256" key="8">
    <source>
        <dbReference type="SAM" id="MobiDB-lite"/>
    </source>
</evidence>
<evidence type="ECO:0000256" key="3">
    <source>
        <dbReference type="ARBA" id="ARBA00022553"/>
    </source>
</evidence>
<keyword evidence="6 7" id="KW-0206">Cytoskeleton</keyword>
<feature type="region of interest" description="Disordered" evidence="8">
    <location>
        <begin position="221"/>
        <end position="267"/>
    </location>
</feature>
<dbReference type="GO" id="GO:0031175">
    <property type="term" value="P:neuron projection development"/>
    <property type="evidence" value="ECO:0007669"/>
    <property type="project" value="TreeGrafter"/>
</dbReference>
<organism evidence="9 10">
    <name type="scientific">Cyprinodon variegatus</name>
    <name type="common">Sheepshead minnow</name>
    <dbReference type="NCBI Taxonomy" id="28743"/>
    <lineage>
        <taxon>Eukaryota</taxon>
        <taxon>Metazoa</taxon>
        <taxon>Chordata</taxon>
        <taxon>Craniata</taxon>
        <taxon>Vertebrata</taxon>
        <taxon>Euteleostomi</taxon>
        <taxon>Actinopterygii</taxon>
        <taxon>Neopterygii</taxon>
        <taxon>Teleostei</taxon>
        <taxon>Neoteleostei</taxon>
        <taxon>Acanthomorphata</taxon>
        <taxon>Ovalentaria</taxon>
        <taxon>Atherinomorphae</taxon>
        <taxon>Cyprinodontiformes</taxon>
        <taxon>Cyprinodontidae</taxon>
        <taxon>Cyprinodon</taxon>
    </lineage>
</organism>
<dbReference type="AlphaFoldDB" id="A0A3Q2CKB6"/>
<evidence type="ECO:0000256" key="4">
    <source>
        <dbReference type="ARBA" id="ARBA00022701"/>
    </source>
</evidence>
<dbReference type="GO" id="GO:0008017">
    <property type="term" value="F:microtubule binding"/>
    <property type="evidence" value="ECO:0007669"/>
    <property type="project" value="InterPro"/>
</dbReference>
<reference evidence="9" key="2">
    <citation type="submission" date="2025-09" db="UniProtKB">
        <authorList>
            <consortium name="Ensembl"/>
        </authorList>
    </citation>
    <scope>IDENTIFICATION</scope>
</reference>
<dbReference type="Pfam" id="PF00418">
    <property type="entry name" value="Tubulin-binding"/>
    <property type="match status" value="3"/>
</dbReference>
<name>A0A3Q2CKB6_CYPVA</name>
<dbReference type="PROSITE" id="PS51491">
    <property type="entry name" value="TAU_MAP_2"/>
    <property type="match status" value="3"/>
</dbReference>
<evidence type="ECO:0000256" key="2">
    <source>
        <dbReference type="ARBA" id="ARBA00022490"/>
    </source>
</evidence>
<evidence type="ECO:0000313" key="10">
    <source>
        <dbReference type="Proteomes" id="UP000265020"/>
    </source>
</evidence>
<dbReference type="GO" id="GO:0000226">
    <property type="term" value="P:microtubule cytoskeleton organization"/>
    <property type="evidence" value="ECO:0007669"/>
    <property type="project" value="TreeGrafter"/>
</dbReference>
<keyword evidence="5" id="KW-0677">Repeat</keyword>
<evidence type="ECO:0000256" key="7">
    <source>
        <dbReference type="RuleBase" id="RU000686"/>
    </source>
</evidence>
<evidence type="ECO:0000313" key="9">
    <source>
        <dbReference type="Ensembl" id="ENSCVAP00000005699.1"/>
    </source>
</evidence>
<keyword evidence="4 7" id="KW-0493">Microtubule</keyword>
<dbReference type="Ensembl" id="ENSCVAT00000006250.1">
    <property type="protein sequence ID" value="ENSCVAP00000005699.1"/>
    <property type="gene ID" value="ENSCVAG00000007200.1"/>
</dbReference>
<dbReference type="InterPro" id="IPR001084">
    <property type="entry name" value="MAP_tubulin-bd_rpt"/>
</dbReference>
<keyword evidence="3" id="KW-0597">Phosphoprotein</keyword>
<sequence length="396" mass="42422">MTHSEEEEEIKEQLPSSTSISPTQQEEQVQEKEDIIEEQGGRTGEEGSCSSPASPPREARVDNNDETTEEKLEGEEVPLAEEIQEESTEISDLQKNTSSHQQPPAEGNHLAHPSEENLIGSEAHCNHKTSTLLDPEPPAEKNPDASTQENHSDPLLAHQELPANKTPAAPASKTRAPPAGARQRHKENSPSAPLRRSGAPPPLKGLSCSAPCCCYRVAVVRTPPRSPGSTRGRTPPLTSHPMPDLSGVKSKIGSTENLKHSPGGGKVHIVNKKLDLSNVSSKCGSKENLHHKPGGGKVEIKSEKVDFKTVQSKVGSLENVTHVPGGGKKKIESHKLTFRESAKARTDHGAEIIIQEDSSPRRLSNTSSHGSLNTTEAPPLDTLADQVSASLAKQGL</sequence>
<keyword evidence="10" id="KW-1185">Reference proteome</keyword>
<feature type="compositionally biased region" description="Basic and acidic residues" evidence="8">
    <location>
        <begin position="329"/>
        <end position="350"/>
    </location>
</feature>
<reference evidence="9" key="1">
    <citation type="submission" date="2025-08" db="UniProtKB">
        <authorList>
            <consortium name="Ensembl"/>
        </authorList>
    </citation>
    <scope>IDENTIFICATION</scope>
</reference>
<dbReference type="GO" id="GO:0043005">
    <property type="term" value="C:neuron projection"/>
    <property type="evidence" value="ECO:0007669"/>
    <property type="project" value="TreeGrafter"/>
</dbReference>
<dbReference type="InterPro" id="IPR027324">
    <property type="entry name" value="MAP2/MAP4/Tau"/>
</dbReference>
<keyword evidence="2 7" id="KW-0963">Cytoplasm</keyword>